<proteinExistence type="predicted"/>
<protein>
    <submittedName>
        <fullName evidence="2">Uncharacterized protein</fullName>
    </submittedName>
</protein>
<sequence length="353" mass="39341">MLCCGHELDRRFSYCPRCGIKIDRVAETGAVRDSTPPDSLCRTLRACATQTFEWLALDHFHGAPANEEEFTKSNLRNIRRRHQDRVLIHEFPRAQEARNGADFEWWFHSGGQGFGMRVQAKRMKRGGSYTLKHTVRGSGRLQSELLVEDAEASGCLPAYVFYNHRNWVPSHLEGNVFDCRHGRGAQSQLGCTVVSAHTVRAVLLDPRLGPRYARDQSRPWHRIFCDEPSRDRSSLEAAYAAVTTLDDGGLHDLSWARSAARDTARSQGGAGQRTERRPVSDDRATPGSTPERARIADGPPMLPRPSFADLAARHPDERPLPALPDRVLAMTHGQAAEPPDPRLAVSAVIDLTD</sequence>
<dbReference type="InterPro" id="IPR046723">
    <property type="entry name" value="DUF6615"/>
</dbReference>
<evidence type="ECO:0000313" key="3">
    <source>
        <dbReference type="Proteomes" id="UP000655443"/>
    </source>
</evidence>
<evidence type="ECO:0000313" key="2">
    <source>
        <dbReference type="EMBL" id="GHE06505.1"/>
    </source>
</evidence>
<dbReference type="Proteomes" id="UP000655443">
    <property type="component" value="Unassembled WGS sequence"/>
</dbReference>
<dbReference type="AlphaFoldDB" id="A0A918YM33"/>
<accession>A0A918YM33</accession>
<organism evidence="2 3">
    <name type="scientific">Streptomyces alanosinicus</name>
    <dbReference type="NCBI Taxonomy" id="68171"/>
    <lineage>
        <taxon>Bacteria</taxon>
        <taxon>Bacillati</taxon>
        <taxon>Actinomycetota</taxon>
        <taxon>Actinomycetes</taxon>
        <taxon>Kitasatosporales</taxon>
        <taxon>Streptomycetaceae</taxon>
        <taxon>Streptomyces</taxon>
    </lineage>
</organism>
<comment type="caution">
    <text evidence="2">The sequence shown here is derived from an EMBL/GenBank/DDBJ whole genome shotgun (WGS) entry which is preliminary data.</text>
</comment>
<dbReference type="Pfam" id="PF20320">
    <property type="entry name" value="DUF6615"/>
    <property type="match status" value="1"/>
</dbReference>
<dbReference type="EMBL" id="BMVG01000011">
    <property type="protein sequence ID" value="GHE06505.1"/>
    <property type="molecule type" value="Genomic_DNA"/>
</dbReference>
<dbReference type="RefSeq" id="WP_189955492.1">
    <property type="nucleotide sequence ID" value="NZ_BMVG01000011.1"/>
</dbReference>
<gene>
    <name evidence="2" type="ORF">GCM10010339_47200</name>
</gene>
<evidence type="ECO:0000256" key="1">
    <source>
        <dbReference type="SAM" id="MobiDB-lite"/>
    </source>
</evidence>
<reference evidence="2" key="2">
    <citation type="submission" date="2020-09" db="EMBL/GenBank/DDBJ databases">
        <authorList>
            <person name="Sun Q."/>
            <person name="Ohkuma M."/>
        </authorList>
    </citation>
    <scope>NUCLEOTIDE SEQUENCE</scope>
    <source>
        <strain evidence="2">JCM 4714</strain>
    </source>
</reference>
<feature type="region of interest" description="Disordered" evidence="1">
    <location>
        <begin position="258"/>
        <end position="307"/>
    </location>
</feature>
<reference evidence="2" key="1">
    <citation type="journal article" date="2014" name="Int. J. Syst. Evol. Microbiol.">
        <title>Complete genome sequence of Corynebacterium casei LMG S-19264T (=DSM 44701T), isolated from a smear-ripened cheese.</title>
        <authorList>
            <consortium name="US DOE Joint Genome Institute (JGI-PGF)"/>
            <person name="Walter F."/>
            <person name="Albersmeier A."/>
            <person name="Kalinowski J."/>
            <person name="Ruckert C."/>
        </authorList>
    </citation>
    <scope>NUCLEOTIDE SEQUENCE</scope>
    <source>
        <strain evidence="2">JCM 4714</strain>
    </source>
</reference>
<feature type="compositionally biased region" description="Basic and acidic residues" evidence="1">
    <location>
        <begin position="273"/>
        <end position="284"/>
    </location>
</feature>
<keyword evidence="3" id="KW-1185">Reference proteome</keyword>
<name>A0A918YM33_9ACTN</name>